<feature type="compositionally biased region" description="Basic and acidic residues" evidence="1">
    <location>
        <begin position="138"/>
        <end position="156"/>
    </location>
</feature>
<feature type="region of interest" description="Disordered" evidence="1">
    <location>
        <begin position="138"/>
        <end position="206"/>
    </location>
</feature>
<accession>A0A0F9A1N6</accession>
<gene>
    <name evidence="2" type="ORF">LCGC14_2707270</name>
</gene>
<sequence length="206" mass="22157">GLERPASNAVRALANTFVSGSGVAGSDNTAQTVKTVVVPANTLIAVNCRLRVRVYWRGDTGGAVTCTVTVNGVTIATSTDVETDRVKREFAKAKEDFPDFMEWKDEMRDIITAHPELSAENIYLLARAKNPEKVKEIDKKAKEEKGEKEEIDESGKLKGMRAFGGLTPTSGASVENDGKKQPKEAALSAWDQAMSNVPDSLVGGQS</sequence>
<feature type="compositionally biased region" description="Polar residues" evidence="1">
    <location>
        <begin position="193"/>
        <end position="206"/>
    </location>
</feature>
<organism evidence="2">
    <name type="scientific">marine sediment metagenome</name>
    <dbReference type="NCBI Taxonomy" id="412755"/>
    <lineage>
        <taxon>unclassified sequences</taxon>
        <taxon>metagenomes</taxon>
        <taxon>ecological metagenomes</taxon>
    </lineage>
</organism>
<evidence type="ECO:0000256" key="1">
    <source>
        <dbReference type="SAM" id="MobiDB-lite"/>
    </source>
</evidence>
<protein>
    <submittedName>
        <fullName evidence="2">Uncharacterized protein</fullName>
    </submittedName>
</protein>
<reference evidence="2" key="1">
    <citation type="journal article" date="2015" name="Nature">
        <title>Complex archaea that bridge the gap between prokaryotes and eukaryotes.</title>
        <authorList>
            <person name="Spang A."/>
            <person name="Saw J.H."/>
            <person name="Jorgensen S.L."/>
            <person name="Zaremba-Niedzwiedzka K."/>
            <person name="Martijn J."/>
            <person name="Lind A.E."/>
            <person name="van Eijk R."/>
            <person name="Schleper C."/>
            <person name="Guy L."/>
            <person name="Ettema T.J."/>
        </authorList>
    </citation>
    <scope>NUCLEOTIDE SEQUENCE</scope>
</reference>
<name>A0A0F9A1N6_9ZZZZ</name>
<feature type="non-terminal residue" evidence="2">
    <location>
        <position position="1"/>
    </location>
</feature>
<dbReference type="AlphaFoldDB" id="A0A0F9A1N6"/>
<evidence type="ECO:0000313" key="2">
    <source>
        <dbReference type="EMBL" id="KKK92005.1"/>
    </source>
</evidence>
<dbReference type="EMBL" id="LAZR01048404">
    <property type="protein sequence ID" value="KKK92005.1"/>
    <property type="molecule type" value="Genomic_DNA"/>
</dbReference>
<proteinExistence type="predicted"/>
<comment type="caution">
    <text evidence="2">The sequence shown here is derived from an EMBL/GenBank/DDBJ whole genome shotgun (WGS) entry which is preliminary data.</text>
</comment>